<protein>
    <recommendedName>
        <fullName evidence="3">Ycf15</fullName>
    </recommendedName>
</protein>
<organism evidence="1 2">
    <name type="scientific">Rubroshorea leprosula</name>
    <dbReference type="NCBI Taxonomy" id="152421"/>
    <lineage>
        <taxon>Eukaryota</taxon>
        <taxon>Viridiplantae</taxon>
        <taxon>Streptophyta</taxon>
        <taxon>Embryophyta</taxon>
        <taxon>Tracheophyta</taxon>
        <taxon>Spermatophyta</taxon>
        <taxon>Magnoliopsida</taxon>
        <taxon>eudicotyledons</taxon>
        <taxon>Gunneridae</taxon>
        <taxon>Pentapetalae</taxon>
        <taxon>rosids</taxon>
        <taxon>malvids</taxon>
        <taxon>Malvales</taxon>
        <taxon>Dipterocarpaceae</taxon>
        <taxon>Rubroshorea</taxon>
    </lineage>
</organism>
<evidence type="ECO:0000313" key="1">
    <source>
        <dbReference type="EMBL" id="GKV51194.1"/>
    </source>
</evidence>
<comment type="caution">
    <text evidence="1">The sequence shown here is derived from an EMBL/GenBank/DDBJ whole genome shotgun (WGS) entry which is preliminary data.</text>
</comment>
<dbReference type="Proteomes" id="UP001054252">
    <property type="component" value="Unassembled WGS sequence"/>
</dbReference>
<accession>A0AAV5MPX3</accession>
<gene>
    <name evidence="1" type="ORF">SLEP1_g57865</name>
</gene>
<name>A0AAV5MPX3_9ROSI</name>
<evidence type="ECO:0000313" key="2">
    <source>
        <dbReference type="Proteomes" id="UP001054252"/>
    </source>
</evidence>
<proteinExistence type="predicted"/>
<sequence length="79" mass="9373">MNVQKEEATPLNQSSANRNKCTLKLQWFNISSLKLRARDQLIQERKYPKHPFFLNCPWNLLSPQLWNCRVGTAEEHFNT</sequence>
<reference evidence="1 2" key="1">
    <citation type="journal article" date="2021" name="Commun. Biol.">
        <title>The genome of Shorea leprosula (Dipterocarpaceae) highlights the ecological relevance of drought in aseasonal tropical rainforests.</title>
        <authorList>
            <person name="Ng K.K.S."/>
            <person name="Kobayashi M.J."/>
            <person name="Fawcett J.A."/>
            <person name="Hatakeyama M."/>
            <person name="Paape T."/>
            <person name="Ng C.H."/>
            <person name="Ang C.C."/>
            <person name="Tnah L.H."/>
            <person name="Lee C.T."/>
            <person name="Nishiyama T."/>
            <person name="Sese J."/>
            <person name="O'Brien M.J."/>
            <person name="Copetti D."/>
            <person name="Mohd Noor M.I."/>
            <person name="Ong R.C."/>
            <person name="Putra M."/>
            <person name="Sireger I.Z."/>
            <person name="Indrioko S."/>
            <person name="Kosugi Y."/>
            <person name="Izuno A."/>
            <person name="Isagi Y."/>
            <person name="Lee S.L."/>
            <person name="Shimizu K.K."/>
        </authorList>
    </citation>
    <scope>NUCLEOTIDE SEQUENCE [LARGE SCALE GENOMIC DNA]</scope>
    <source>
        <strain evidence="1">214</strain>
    </source>
</reference>
<dbReference type="EMBL" id="BPVZ01000453">
    <property type="protein sequence ID" value="GKV51194.1"/>
    <property type="molecule type" value="Genomic_DNA"/>
</dbReference>
<dbReference type="AlphaFoldDB" id="A0AAV5MPX3"/>
<evidence type="ECO:0008006" key="3">
    <source>
        <dbReference type="Google" id="ProtNLM"/>
    </source>
</evidence>
<keyword evidence="2" id="KW-1185">Reference proteome</keyword>